<protein>
    <submittedName>
        <fullName evidence="2">Uncharacterized protein</fullName>
    </submittedName>
</protein>
<evidence type="ECO:0000256" key="1">
    <source>
        <dbReference type="SAM" id="MobiDB-lite"/>
    </source>
</evidence>
<organism evidence="2 3">
    <name type="scientific">Kitasatospora cystarginea</name>
    <dbReference type="NCBI Taxonomy" id="58350"/>
    <lineage>
        <taxon>Bacteria</taxon>
        <taxon>Bacillati</taxon>
        <taxon>Actinomycetota</taxon>
        <taxon>Actinomycetes</taxon>
        <taxon>Kitasatosporales</taxon>
        <taxon>Streptomycetaceae</taxon>
        <taxon>Kitasatospora</taxon>
    </lineage>
</organism>
<comment type="caution">
    <text evidence="2">The sequence shown here is derived from an EMBL/GenBank/DDBJ whole genome shotgun (WGS) entry which is preliminary data.</text>
</comment>
<feature type="region of interest" description="Disordered" evidence="1">
    <location>
        <begin position="1"/>
        <end position="27"/>
    </location>
</feature>
<feature type="region of interest" description="Disordered" evidence="1">
    <location>
        <begin position="42"/>
        <end position="81"/>
    </location>
</feature>
<reference evidence="2 3" key="1">
    <citation type="journal article" date="2019" name="Int. J. Syst. Evol. Microbiol.">
        <title>The Global Catalogue of Microorganisms (GCM) 10K type strain sequencing project: providing services to taxonomists for standard genome sequencing and annotation.</title>
        <authorList>
            <consortium name="The Broad Institute Genomics Platform"/>
            <consortium name="The Broad Institute Genome Sequencing Center for Infectious Disease"/>
            <person name="Wu L."/>
            <person name="Ma J."/>
        </authorList>
    </citation>
    <scope>NUCLEOTIDE SEQUENCE [LARGE SCALE GENOMIC DNA]</scope>
    <source>
        <strain evidence="2 3">JCM 7356</strain>
    </source>
</reference>
<name>A0ABN3DV77_9ACTN</name>
<evidence type="ECO:0000313" key="2">
    <source>
        <dbReference type="EMBL" id="GAA2242515.1"/>
    </source>
</evidence>
<keyword evidence="3" id="KW-1185">Reference proteome</keyword>
<proteinExistence type="predicted"/>
<accession>A0ABN3DV77</accession>
<dbReference type="EMBL" id="BAAATR010000009">
    <property type="protein sequence ID" value="GAA2242515.1"/>
    <property type="molecule type" value="Genomic_DNA"/>
</dbReference>
<dbReference type="Proteomes" id="UP001500305">
    <property type="component" value="Unassembled WGS sequence"/>
</dbReference>
<sequence>MLGIEEPACRPMSPPGGHLGRTGCDGTDVDVPLGSLLEHRATFSDGPAAGKCEAGGESVRVRAKPQPTARAGASSLVLTHS</sequence>
<evidence type="ECO:0000313" key="3">
    <source>
        <dbReference type="Proteomes" id="UP001500305"/>
    </source>
</evidence>
<gene>
    <name evidence="2" type="ORF">GCM10010430_25130</name>
</gene>